<dbReference type="Gene3D" id="2.40.128.110">
    <property type="entry name" value="Lipid/polyisoprenoid-binding, YceI-like"/>
    <property type="match status" value="1"/>
</dbReference>
<evidence type="ECO:0000313" key="2">
    <source>
        <dbReference type="EMBL" id="VAV82539.1"/>
    </source>
</evidence>
<dbReference type="InterPro" id="IPR036761">
    <property type="entry name" value="TTHA0802/YceI-like_sf"/>
</dbReference>
<dbReference type="Pfam" id="PF04264">
    <property type="entry name" value="YceI"/>
    <property type="match status" value="1"/>
</dbReference>
<gene>
    <name evidence="2" type="ORF">MNBD_BACTEROID02-1887</name>
</gene>
<protein>
    <recommendedName>
        <fullName evidence="1">Lipid/polyisoprenoid-binding YceI-like domain-containing protein</fullName>
    </recommendedName>
</protein>
<name>A0A3B0QQZ0_9ZZZZ</name>
<sequence length="186" mass="20208">MKKPIFSLAIAGILVLTSAFSTIGDKLVSKSGHVSFYSHTAIEDISADNFKMVSTLETETGEMVFSVPMQSFEFEKSLMQKHFNSSKFLDTKKFPKSKFIGKITNLSDIDFSSDGTYTANVTGNLSIHGVTKTITENATITVSGAKVTVDVALSITLADYNIAFKKGKPSKNIAKTIDAKIKAEFN</sequence>
<dbReference type="AlphaFoldDB" id="A0A3B0QQZ0"/>
<dbReference type="PANTHER" id="PTHR34406:SF1">
    <property type="entry name" value="PROTEIN YCEI"/>
    <property type="match status" value="1"/>
</dbReference>
<accession>A0A3B0QQZ0</accession>
<evidence type="ECO:0000259" key="1">
    <source>
        <dbReference type="Pfam" id="PF04264"/>
    </source>
</evidence>
<proteinExistence type="predicted"/>
<dbReference type="PANTHER" id="PTHR34406">
    <property type="entry name" value="PROTEIN YCEI"/>
    <property type="match status" value="1"/>
</dbReference>
<dbReference type="InterPro" id="IPR007372">
    <property type="entry name" value="Lipid/polyisoprenoid-bd_YceI"/>
</dbReference>
<feature type="domain" description="Lipid/polyisoprenoid-binding YceI-like" evidence="1">
    <location>
        <begin position="33"/>
        <end position="185"/>
    </location>
</feature>
<dbReference type="EMBL" id="UOEB01000011">
    <property type="protein sequence ID" value="VAV82539.1"/>
    <property type="molecule type" value="Genomic_DNA"/>
</dbReference>
<reference evidence="2" key="1">
    <citation type="submission" date="2018-06" db="EMBL/GenBank/DDBJ databases">
        <authorList>
            <person name="Zhirakovskaya E."/>
        </authorList>
    </citation>
    <scope>NUCLEOTIDE SEQUENCE</scope>
</reference>
<dbReference type="SUPFAM" id="SSF101874">
    <property type="entry name" value="YceI-like"/>
    <property type="match status" value="1"/>
</dbReference>
<organism evidence="2">
    <name type="scientific">hydrothermal vent metagenome</name>
    <dbReference type="NCBI Taxonomy" id="652676"/>
    <lineage>
        <taxon>unclassified sequences</taxon>
        <taxon>metagenomes</taxon>
        <taxon>ecological metagenomes</taxon>
    </lineage>
</organism>